<name>A0A0B4GWC4_METGA</name>
<dbReference type="AlphaFoldDB" id="A0A0B4GWC4"/>
<dbReference type="EMBL" id="AZNH01000049">
    <property type="protein sequence ID" value="KID83992.1"/>
    <property type="molecule type" value="Genomic_DNA"/>
</dbReference>
<protein>
    <submittedName>
        <fullName evidence="1">Tetratricopeptide</fullName>
    </submittedName>
</protein>
<organism evidence="1 2">
    <name type="scientific">Metarhizium guizhouense (strain ARSEF 977)</name>
    <dbReference type="NCBI Taxonomy" id="1276136"/>
    <lineage>
        <taxon>Eukaryota</taxon>
        <taxon>Fungi</taxon>
        <taxon>Dikarya</taxon>
        <taxon>Ascomycota</taxon>
        <taxon>Pezizomycotina</taxon>
        <taxon>Sordariomycetes</taxon>
        <taxon>Hypocreomycetidae</taxon>
        <taxon>Hypocreales</taxon>
        <taxon>Clavicipitaceae</taxon>
        <taxon>Metarhizium</taxon>
    </lineage>
</organism>
<dbReference type="Proteomes" id="UP000031192">
    <property type="component" value="Unassembled WGS sequence"/>
</dbReference>
<evidence type="ECO:0000313" key="1">
    <source>
        <dbReference type="EMBL" id="KID83992.1"/>
    </source>
</evidence>
<accession>A0A0B4GWC4</accession>
<comment type="caution">
    <text evidence="1">The sequence shown here is derived from an EMBL/GenBank/DDBJ whole genome shotgun (WGS) entry which is preliminary data.</text>
</comment>
<keyword evidence="2" id="KW-1185">Reference proteome</keyword>
<proteinExistence type="predicted"/>
<evidence type="ECO:0000313" key="2">
    <source>
        <dbReference type="Proteomes" id="UP000031192"/>
    </source>
</evidence>
<reference evidence="1 2" key="1">
    <citation type="journal article" date="2014" name="Proc. Natl. Acad. Sci. U.S.A.">
        <title>Trajectory and genomic determinants of fungal-pathogen speciation and host adaptation.</title>
        <authorList>
            <person name="Hu X."/>
            <person name="Xiao G."/>
            <person name="Zheng P."/>
            <person name="Shang Y."/>
            <person name="Su Y."/>
            <person name="Zhang X."/>
            <person name="Liu X."/>
            <person name="Zhan S."/>
            <person name="St Leger R.J."/>
            <person name="Wang C."/>
        </authorList>
    </citation>
    <scope>NUCLEOTIDE SEQUENCE [LARGE SCALE GENOMIC DNA]</scope>
    <source>
        <strain evidence="1 2">ARSEF 977</strain>
    </source>
</reference>
<sequence>MPFQKLLSKAGFKNDSPVYAPLNLTALIHLVVGMFEVGYPAHWLVRILSCICTSVITTSARPPEKRVYSPAQVDATRPPKDICVQPWVTEFTTLVSIWRRLLPFGIDSSLSASLVPLETIHQYSIAFPPFPAINDHRPQSILVFWNTEVRDVAQRLDSLYGLLDGSGGGDNSKSARNIRENGVVCVTTFRFTTASRTAEFWMRADKMEQMMAGKWRAFHWRTDEWEASTPGVDVSSGVTKGRKWTTDALLDTKPEGS</sequence>
<gene>
    <name evidence="1" type="ORF">MGU_08758</name>
</gene>
<dbReference type="HOGENOM" id="CLU_079675_0_0_1"/>